<dbReference type="EMBL" id="JBGMDY010000007">
    <property type="protein sequence ID" value="KAL2326986.1"/>
    <property type="molecule type" value="Genomic_DNA"/>
</dbReference>
<comment type="caution">
    <text evidence="2">The sequence shown here is derived from an EMBL/GenBank/DDBJ whole genome shotgun (WGS) entry which is preliminary data.</text>
</comment>
<proteinExistence type="predicted"/>
<feature type="compositionally biased region" description="Polar residues" evidence="1">
    <location>
        <begin position="78"/>
        <end position="88"/>
    </location>
</feature>
<keyword evidence="3" id="KW-1185">Reference proteome</keyword>
<organism evidence="2 3">
    <name type="scientific">Flemingia macrophylla</name>
    <dbReference type="NCBI Taxonomy" id="520843"/>
    <lineage>
        <taxon>Eukaryota</taxon>
        <taxon>Viridiplantae</taxon>
        <taxon>Streptophyta</taxon>
        <taxon>Embryophyta</taxon>
        <taxon>Tracheophyta</taxon>
        <taxon>Spermatophyta</taxon>
        <taxon>Magnoliopsida</taxon>
        <taxon>eudicotyledons</taxon>
        <taxon>Gunneridae</taxon>
        <taxon>Pentapetalae</taxon>
        <taxon>rosids</taxon>
        <taxon>fabids</taxon>
        <taxon>Fabales</taxon>
        <taxon>Fabaceae</taxon>
        <taxon>Papilionoideae</taxon>
        <taxon>50 kb inversion clade</taxon>
        <taxon>NPAAA clade</taxon>
        <taxon>indigoferoid/millettioid clade</taxon>
        <taxon>Phaseoleae</taxon>
        <taxon>Flemingia</taxon>
    </lineage>
</organism>
<feature type="region of interest" description="Disordered" evidence="1">
    <location>
        <begin position="31"/>
        <end position="88"/>
    </location>
</feature>
<evidence type="ECO:0000313" key="2">
    <source>
        <dbReference type="EMBL" id="KAL2326986.1"/>
    </source>
</evidence>
<evidence type="ECO:0000313" key="3">
    <source>
        <dbReference type="Proteomes" id="UP001603857"/>
    </source>
</evidence>
<protein>
    <submittedName>
        <fullName evidence="2">Uncharacterized protein</fullName>
    </submittedName>
</protein>
<evidence type="ECO:0000256" key="1">
    <source>
        <dbReference type="SAM" id="MobiDB-lite"/>
    </source>
</evidence>
<sequence>MNNPFWARGIDVLGYSLNTLRFSNLSFQDVNSPPRGVERKMGFRRVRWGGGRKGDAEAGQGAPPPRGRGDAPHFAFSLSPSHSQPRPN</sequence>
<dbReference type="AlphaFoldDB" id="A0ABD1LTY3"/>
<reference evidence="2 3" key="1">
    <citation type="submission" date="2024-08" db="EMBL/GenBank/DDBJ databases">
        <title>Insights into the chromosomal genome structure of Flemingia macrophylla.</title>
        <authorList>
            <person name="Ding Y."/>
            <person name="Zhao Y."/>
            <person name="Bi W."/>
            <person name="Wu M."/>
            <person name="Zhao G."/>
            <person name="Gong Y."/>
            <person name="Li W."/>
            <person name="Zhang P."/>
        </authorList>
    </citation>
    <scope>NUCLEOTIDE SEQUENCE [LARGE SCALE GENOMIC DNA]</scope>
    <source>
        <strain evidence="2">DYQJB</strain>
        <tissue evidence="2">Leaf</tissue>
    </source>
</reference>
<dbReference type="Proteomes" id="UP001603857">
    <property type="component" value="Unassembled WGS sequence"/>
</dbReference>
<accession>A0ABD1LTY3</accession>
<gene>
    <name evidence="2" type="ORF">Fmac_020413</name>
</gene>
<name>A0ABD1LTY3_9FABA</name>